<dbReference type="Proteomes" id="UP000050421">
    <property type="component" value="Unassembled WGS sequence"/>
</dbReference>
<dbReference type="eggNOG" id="COG4191">
    <property type="taxonomic scope" value="Bacteria"/>
</dbReference>
<sequence>MNIGEYLLKNKLYEDIETSVYEAVHHKTGVKVIIKVHSDDFPSPHKIERVKDEFKIGENISGDGLAKYLELIRIGNGFAIVQEFFAGTSLDNFLKNNNRLSIEEFLKIAPKITHAVGEMHRQKIVHRDISSDNILVAKDFSSIRLIDFGVSATFLKISSEKIAGGKIHYLSPEQTGRINRLTDYRTDFYSLGVLFYRLLSGFFPFDGEDSYQIIHKHIASPPPPFKNYLSNIPSVLEKIIFKLLSKSADDRYQSAKGLEKDLMKCAELYDELGEIPEFKLAEYDFSTIFRMPRQLFGREKELKELMDYWENSLNKKETQLLLVNGSPGIGKSALIQELKKPVLEQNGFFLHGKFELLNQPIPYSGLIQAFESLLSQLLSEHKKALSFWKDRLINALGQNGKLLTDVFPTLEKIIGPQAEIESLSPLESQNRFEYVFAEFIKVFTSQPYPITLFLDDLQWIDLASLNLLSQLLKNNQNQAFFIVGAFRDTEVSINHPLRRMFEDLKKSGITINQLELGLLPIDEINKILAYCLMRNNAEVVEFAKQIHEKTSGNPFYVHRFIESLHEKGLIYSDPKKGRWEWNEAEIAIESATENVVDFLMKQMEKLPENVRHYLGTGAAIGNHFSGSELAGLNGLKESTLREDLSPALNDSFLFFDGTNYFFVHDRIQQAAYLFLKNKEQVHLEIGEFFKEYLDRGKEDWVFRVTNQLNRAKSLITDPESQIELAKYNYEAGIKARDAVAFDESLKLLNLASALLQDKKPWVNQYDLIWNISFAQIEVEFIAGDQNKALNLANEVLGYANSNFEKALIYNQLIIFSTMKIQFQEALDFGRKGLELIGLTTPPDSELEAAIGQGFGTIISLMQGKKPLDLLKNRTLSEDEISSIKIKLIVNMLSPAFLGGQSNLWTYLVLASTANSIENGNVAESCTAFSSYGILCGMAFNDYQQGFDFGDLSYQLSIDLKSLRQRSNTCFVLGAFLNIYARHAKEGFRYLKEGLSSGLQSGELQFAGYNISGLGQVTTTSGSSLSVLDERMYEGLQIAEKTKNQFVKSTILVFYQLIHDLGGPSSLKEFESEENIYALLEKEQNYFGRFYFSLYKGFSSYLLGDAKGAYEHLANAKNYLSAVPGSVVLADYYIYLPLIALELIDLSNPEEDLQNSIEESITILEKWNSSIPDNFQFRIDLIKAIKKDKEGHVLEALELYDAAIDQATKQEMLPLKAIALEKAGIMMLNHGKSRIGEVYLKDAYLTYLEYGAINKVNQLQEIYPTLFQKGQKQKSLTISETTRTIQSLEMFDSQTLIKASSAISQEVTLKGVLSKMMEVVLENAGAERGYFIMHSDDSWKIEAEGIVNPRSYKLLQGVPYPSNAIKLPEEIINYVLNSHKSLLLEDAQNHPEFGVTPYLDSAKVKSILCLPVIHQGMLLAILYLENSLSIGAFTVSHKELLQTLSTQIAISISNAQLYDNLERKVHQRTAELQLQKEDLEQTLKDLRKTQRQLVNSEKMASMGELASGIAHEIQNPLNFVNNFTEVSDELIDEILAEYGKSLENRDEKIIQELLSDVKSNFERIRKHGLQADAIVKNMLEHSKQGQGKNEPTDLNALANGSLRISYHSFLAKYKNIISKDVEIEMDISTDMNLPKVNVIPQEIGKVIFNLLNNGFYAVLDRSTKENSAEFKPLVKITTSLAKDPVSGPQAVISVIDNGIGIPESIKEKIFQPFFTTKPTGSGTGLGLSLAYEIIQAHGGQLLLESKEREGSTFRIVLPVSTN</sequence>
<dbReference type="PANTHER" id="PTHR43642:SF1">
    <property type="entry name" value="HYBRID SIGNAL TRANSDUCTION HISTIDINE KINASE G"/>
    <property type="match status" value="1"/>
</dbReference>
<keyword evidence="7" id="KW-0418">Kinase</keyword>
<dbReference type="STRING" id="1305737.GCA_000526355_02492"/>
<dbReference type="Gene3D" id="3.30.450.40">
    <property type="match status" value="1"/>
</dbReference>
<dbReference type="InterPro" id="IPR003018">
    <property type="entry name" value="GAF"/>
</dbReference>
<dbReference type="SUPFAM" id="SSF47384">
    <property type="entry name" value="Homodimeric domain of signal transducing histidine kinase"/>
    <property type="match status" value="1"/>
</dbReference>
<dbReference type="SUPFAM" id="SSF56112">
    <property type="entry name" value="Protein kinase-like (PK-like)"/>
    <property type="match status" value="1"/>
</dbReference>
<evidence type="ECO:0000259" key="5">
    <source>
        <dbReference type="PROSITE" id="PS50011"/>
    </source>
</evidence>
<evidence type="ECO:0000256" key="1">
    <source>
        <dbReference type="ARBA" id="ARBA00000085"/>
    </source>
</evidence>
<organism evidence="7 8">
    <name type="scientific">Algoriphagus marincola HL-49</name>
    <dbReference type="NCBI Taxonomy" id="1305737"/>
    <lineage>
        <taxon>Bacteria</taxon>
        <taxon>Pseudomonadati</taxon>
        <taxon>Bacteroidota</taxon>
        <taxon>Cytophagia</taxon>
        <taxon>Cytophagales</taxon>
        <taxon>Cyclobacteriaceae</taxon>
        <taxon>Algoriphagus</taxon>
    </lineage>
</organism>
<dbReference type="Pfam" id="PF01590">
    <property type="entry name" value="GAF"/>
    <property type="match status" value="1"/>
</dbReference>
<dbReference type="SUPFAM" id="SSF55781">
    <property type="entry name" value="GAF domain-like"/>
    <property type="match status" value="1"/>
</dbReference>
<evidence type="ECO:0000313" key="8">
    <source>
        <dbReference type="Proteomes" id="UP000050421"/>
    </source>
</evidence>
<dbReference type="Pfam" id="PF00069">
    <property type="entry name" value="Pkinase"/>
    <property type="match status" value="1"/>
</dbReference>
<dbReference type="CDD" id="cd00082">
    <property type="entry name" value="HisKA"/>
    <property type="match status" value="1"/>
</dbReference>
<feature type="domain" description="Protein kinase" evidence="5">
    <location>
        <begin position="6"/>
        <end position="263"/>
    </location>
</feature>
<dbReference type="PROSITE" id="PS50011">
    <property type="entry name" value="PROTEIN_KINASE_DOM"/>
    <property type="match status" value="1"/>
</dbReference>
<dbReference type="InterPro" id="IPR036890">
    <property type="entry name" value="HATPase_C_sf"/>
</dbReference>
<dbReference type="PROSITE" id="PS50109">
    <property type="entry name" value="HIS_KIN"/>
    <property type="match status" value="1"/>
</dbReference>
<evidence type="ECO:0000256" key="3">
    <source>
        <dbReference type="ARBA" id="ARBA00022553"/>
    </source>
</evidence>
<dbReference type="Gene3D" id="3.30.565.10">
    <property type="entry name" value="Histidine kinase-like ATPase, C-terminal domain"/>
    <property type="match status" value="1"/>
</dbReference>
<evidence type="ECO:0000256" key="4">
    <source>
        <dbReference type="SAM" id="Coils"/>
    </source>
</evidence>
<dbReference type="SUPFAM" id="SSF55874">
    <property type="entry name" value="ATPase domain of HSP90 chaperone/DNA topoisomerase II/histidine kinase"/>
    <property type="match status" value="1"/>
</dbReference>
<dbReference type="PANTHER" id="PTHR43642">
    <property type="entry name" value="HYBRID SIGNAL TRANSDUCTION HISTIDINE KINASE G"/>
    <property type="match status" value="1"/>
</dbReference>
<dbReference type="InterPro" id="IPR003661">
    <property type="entry name" value="HisK_dim/P_dom"/>
</dbReference>
<dbReference type="InterPro" id="IPR053159">
    <property type="entry name" value="Hybrid_Histidine_Kinase"/>
</dbReference>
<dbReference type="eggNOG" id="COG0515">
    <property type="taxonomic scope" value="Bacteria"/>
</dbReference>
<dbReference type="InterPro" id="IPR011009">
    <property type="entry name" value="Kinase-like_dom_sf"/>
</dbReference>
<dbReference type="OrthoDB" id="9806704at2"/>
<dbReference type="eggNOG" id="COG3899">
    <property type="taxonomic scope" value="Bacteria"/>
</dbReference>
<dbReference type="PRINTS" id="PR00344">
    <property type="entry name" value="BCTRLSENSOR"/>
</dbReference>
<dbReference type="Gene3D" id="1.10.510.10">
    <property type="entry name" value="Transferase(Phosphotransferase) domain 1"/>
    <property type="match status" value="1"/>
</dbReference>
<feature type="domain" description="Histidine kinase" evidence="6">
    <location>
        <begin position="1507"/>
        <end position="1760"/>
    </location>
</feature>
<dbReference type="Pfam" id="PF02518">
    <property type="entry name" value="HATPase_c"/>
    <property type="match status" value="1"/>
</dbReference>
<dbReference type="SUPFAM" id="SSF52540">
    <property type="entry name" value="P-loop containing nucleoside triphosphate hydrolases"/>
    <property type="match status" value="1"/>
</dbReference>
<keyword evidence="7" id="KW-0723">Serine/threonine-protein kinase</keyword>
<dbReference type="InterPro" id="IPR008266">
    <property type="entry name" value="Tyr_kinase_AS"/>
</dbReference>
<dbReference type="Gene3D" id="1.10.287.130">
    <property type="match status" value="1"/>
</dbReference>
<dbReference type="SMART" id="SM00388">
    <property type="entry name" value="HisKA"/>
    <property type="match status" value="1"/>
</dbReference>
<evidence type="ECO:0000313" key="7">
    <source>
        <dbReference type="EMBL" id="KPQ16949.1"/>
    </source>
</evidence>
<dbReference type="EMBL" id="LJXT01000035">
    <property type="protein sequence ID" value="KPQ16949.1"/>
    <property type="molecule type" value="Genomic_DNA"/>
</dbReference>
<protein>
    <recommendedName>
        <fullName evidence="2">histidine kinase</fullName>
        <ecNumber evidence="2">2.7.13.3</ecNumber>
    </recommendedName>
</protein>
<dbReference type="EC" id="2.7.13.3" evidence="2"/>
<dbReference type="InterPro" id="IPR003594">
    <property type="entry name" value="HATPase_dom"/>
</dbReference>
<keyword evidence="7" id="KW-0808">Transferase</keyword>
<dbReference type="InterPro" id="IPR036097">
    <property type="entry name" value="HisK_dim/P_sf"/>
</dbReference>
<dbReference type="SMART" id="SM00065">
    <property type="entry name" value="GAF"/>
    <property type="match status" value="1"/>
</dbReference>
<dbReference type="InterPro" id="IPR004358">
    <property type="entry name" value="Sig_transdc_His_kin-like_C"/>
</dbReference>
<comment type="caution">
    <text evidence="7">The sequence shown here is derived from an EMBL/GenBank/DDBJ whole genome shotgun (WGS) entry which is preliminary data.</text>
</comment>
<accession>A0A0P7YNK2</accession>
<feature type="coiled-coil region" evidence="4">
    <location>
        <begin position="1457"/>
        <end position="1498"/>
    </location>
</feature>
<proteinExistence type="predicted"/>
<reference evidence="7 8" key="1">
    <citation type="submission" date="2015-09" db="EMBL/GenBank/DDBJ databases">
        <title>Identification and resolution of microdiversity through metagenomic sequencing of parallel consortia.</title>
        <authorList>
            <person name="Nelson W.C."/>
            <person name="Romine M.F."/>
            <person name="Lindemann S.R."/>
        </authorList>
    </citation>
    <scope>NUCLEOTIDE SEQUENCE [LARGE SCALE GENOMIC DNA]</scope>
    <source>
        <strain evidence="7">HL-49</strain>
    </source>
</reference>
<name>A0A0P7YNK2_9BACT</name>
<dbReference type="InterPro" id="IPR041664">
    <property type="entry name" value="AAA_16"/>
</dbReference>
<dbReference type="PROSITE" id="PS00109">
    <property type="entry name" value="PROTEIN_KINASE_TYR"/>
    <property type="match status" value="1"/>
</dbReference>
<dbReference type="PATRIC" id="fig|1305737.6.peg.2087"/>
<keyword evidence="3" id="KW-0597">Phosphoprotein</keyword>
<evidence type="ECO:0000259" key="6">
    <source>
        <dbReference type="PROSITE" id="PS50109"/>
    </source>
</evidence>
<dbReference type="InterPro" id="IPR000719">
    <property type="entry name" value="Prot_kinase_dom"/>
</dbReference>
<keyword evidence="4" id="KW-0175">Coiled coil</keyword>
<dbReference type="GO" id="GO:0005524">
    <property type="term" value="F:ATP binding"/>
    <property type="evidence" value="ECO:0007669"/>
    <property type="project" value="InterPro"/>
</dbReference>
<evidence type="ECO:0000256" key="2">
    <source>
        <dbReference type="ARBA" id="ARBA00012438"/>
    </source>
</evidence>
<dbReference type="InterPro" id="IPR029016">
    <property type="entry name" value="GAF-like_dom_sf"/>
</dbReference>
<dbReference type="GO" id="GO:0004674">
    <property type="term" value="F:protein serine/threonine kinase activity"/>
    <property type="evidence" value="ECO:0007669"/>
    <property type="project" value="UniProtKB-KW"/>
</dbReference>
<dbReference type="Gene3D" id="3.40.50.300">
    <property type="entry name" value="P-loop containing nucleotide triphosphate hydrolases"/>
    <property type="match status" value="1"/>
</dbReference>
<dbReference type="Pfam" id="PF13191">
    <property type="entry name" value="AAA_16"/>
    <property type="match status" value="1"/>
</dbReference>
<dbReference type="GO" id="GO:0000155">
    <property type="term" value="F:phosphorelay sensor kinase activity"/>
    <property type="evidence" value="ECO:0007669"/>
    <property type="project" value="InterPro"/>
</dbReference>
<dbReference type="CDD" id="cd14014">
    <property type="entry name" value="STKc_PknB_like"/>
    <property type="match status" value="1"/>
</dbReference>
<gene>
    <name evidence="7" type="ORF">HLUCCX10_07230</name>
</gene>
<dbReference type="InterPro" id="IPR027417">
    <property type="entry name" value="P-loop_NTPase"/>
</dbReference>
<dbReference type="InterPro" id="IPR005467">
    <property type="entry name" value="His_kinase_dom"/>
</dbReference>
<comment type="catalytic activity">
    <reaction evidence="1">
        <text>ATP + protein L-histidine = ADP + protein N-phospho-L-histidine.</text>
        <dbReference type="EC" id="2.7.13.3"/>
    </reaction>
</comment>
<dbReference type="SMART" id="SM00387">
    <property type="entry name" value="HATPase_c"/>
    <property type="match status" value="1"/>
</dbReference>